<gene>
    <name evidence="1" type="ORF">ERS450000_00210</name>
</gene>
<evidence type="ECO:0000313" key="1">
    <source>
        <dbReference type="EMBL" id="CRY73581.1"/>
    </source>
</evidence>
<accession>A0A0H5NU85</accession>
<reference evidence="2" key="1">
    <citation type="submission" date="2015-03" db="EMBL/GenBank/DDBJ databases">
        <authorList>
            <consortium name="Pathogen Informatics"/>
        </authorList>
    </citation>
    <scope>NUCLEOTIDE SEQUENCE [LARGE SCALE GENOMIC DNA]</scope>
    <source>
        <strain evidence="2">NCTC11134</strain>
    </source>
</reference>
<dbReference type="Proteomes" id="UP000057820">
    <property type="component" value="Chromosome 1"/>
</dbReference>
<protein>
    <submittedName>
        <fullName evidence="1">Uncharacterized protein</fullName>
    </submittedName>
</protein>
<proteinExistence type="predicted"/>
<dbReference type="RefSeq" id="WP_060589860.1">
    <property type="nucleotide sequence ID" value="NZ_CP031418.1"/>
</dbReference>
<dbReference type="EMBL" id="LN868938">
    <property type="protein sequence ID" value="CRY73581.1"/>
    <property type="molecule type" value="Genomic_DNA"/>
</dbReference>
<evidence type="ECO:0000313" key="2">
    <source>
        <dbReference type="Proteomes" id="UP000057820"/>
    </source>
</evidence>
<dbReference type="KEGG" id="nfr:ERS450000_00210"/>
<dbReference type="AlphaFoldDB" id="A0A0H5NU85"/>
<sequence>MTTDATTTAAAAARIRAARDAAGAAQAAFEQAIRDEVAADRITPSDVARALGTKNRQRVYAILGRGDDGAAPTNPPLRPVVYLRGAGRPDAVWTRVREAMWARGWTTISDRTSAWHLARGGTPVVLCDFSADLDHPSPAPGGGTWFGYDRYVVVGKVRAKYGDDGEAMLPRINGCEHPIRLGDDVDEHALARWVAEAFAD</sequence>
<organism evidence="1 2">
    <name type="scientific">Nocardia farcinica</name>
    <dbReference type="NCBI Taxonomy" id="37329"/>
    <lineage>
        <taxon>Bacteria</taxon>
        <taxon>Bacillati</taxon>
        <taxon>Actinomycetota</taxon>
        <taxon>Actinomycetes</taxon>
        <taxon>Mycobacteriales</taxon>
        <taxon>Nocardiaceae</taxon>
        <taxon>Nocardia</taxon>
    </lineage>
</organism>
<name>A0A0H5NU85_NOCFR</name>